<dbReference type="PANTHER" id="PTHR48039:SF5">
    <property type="entry name" value="RNA-BINDING PROTEIN 28"/>
    <property type="match status" value="1"/>
</dbReference>
<name>A0AAD9MZ77_9ANNE</name>
<evidence type="ECO:0000256" key="5">
    <source>
        <dbReference type="PROSITE-ProRule" id="PRU00176"/>
    </source>
</evidence>
<feature type="domain" description="RRM" evidence="7">
    <location>
        <begin position="286"/>
        <end position="363"/>
    </location>
</feature>
<dbReference type="GO" id="GO:0003729">
    <property type="term" value="F:mRNA binding"/>
    <property type="evidence" value="ECO:0007669"/>
    <property type="project" value="TreeGrafter"/>
</dbReference>
<feature type="compositionally biased region" description="Acidic residues" evidence="6">
    <location>
        <begin position="750"/>
        <end position="759"/>
    </location>
</feature>
<keyword evidence="3 5" id="KW-0694">RNA-binding</keyword>
<evidence type="ECO:0000256" key="6">
    <source>
        <dbReference type="SAM" id="MobiDB-lite"/>
    </source>
</evidence>
<dbReference type="SMART" id="SM00360">
    <property type="entry name" value="RRM"/>
    <property type="match status" value="5"/>
</dbReference>
<dbReference type="SUPFAM" id="SSF54928">
    <property type="entry name" value="RNA-binding domain, RBD"/>
    <property type="match status" value="5"/>
</dbReference>
<evidence type="ECO:0000256" key="2">
    <source>
        <dbReference type="ARBA" id="ARBA00022737"/>
    </source>
</evidence>
<evidence type="ECO:0000259" key="7">
    <source>
        <dbReference type="PROSITE" id="PS50102"/>
    </source>
</evidence>
<dbReference type="EMBL" id="JAODUP010000445">
    <property type="protein sequence ID" value="KAK2149603.1"/>
    <property type="molecule type" value="Genomic_DNA"/>
</dbReference>
<dbReference type="PROSITE" id="PS50102">
    <property type="entry name" value="RRM"/>
    <property type="match status" value="4"/>
</dbReference>
<accession>A0AAD9MZ77</accession>
<dbReference type="InterPro" id="IPR012677">
    <property type="entry name" value="Nucleotide-bd_a/b_plait_sf"/>
</dbReference>
<feature type="compositionally biased region" description="Low complexity" evidence="6">
    <location>
        <begin position="447"/>
        <end position="458"/>
    </location>
</feature>
<feature type="domain" description="RRM" evidence="7">
    <location>
        <begin position="7"/>
        <end position="137"/>
    </location>
</feature>
<evidence type="ECO:0000256" key="3">
    <source>
        <dbReference type="ARBA" id="ARBA00022884"/>
    </source>
</evidence>
<dbReference type="GO" id="GO:0005730">
    <property type="term" value="C:nucleolus"/>
    <property type="evidence" value="ECO:0007669"/>
    <property type="project" value="TreeGrafter"/>
</dbReference>
<dbReference type="CDD" id="cd12414">
    <property type="entry name" value="RRM2_RBM28_like"/>
    <property type="match status" value="1"/>
</dbReference>
<evidence type="ECO:0000313" key="8">
    <source>
        <dbReference type="EMBL" id="KAK2149603.1"/>
    </source>
</evidence>
<feature type="domain" description="RRM" evidence="7">
    <location>
        <begin position="467"/>
        <end position="537"/>
    </location>
</feature>
<feature type="compositionally biased region" description="Basic residues" evidence="6">
    <location>
        <begin position="394"/>
        <end position="403"/>
    </location>
</feature>
<keyword evidence="9" id="KW-1185">Reference proteome</keyword>
<dbReference type="CDD" id="cd12415">
    <property type="entry name" value="RRM3_RBM28_like"/>
    <property type="match status" value="1"/>
</dbReference>
<feature type="compositionally biased region" description="Basic and acidic residues" evidence="6">
    <location>
        <begin position="408"/>
        <end position="418"/>
    </location>
</feature>
<organism evidence="8 9">
    <name type="scientific">Paralvinella palmiformis</name>
    <dbReference type="NCBI Taxonomy" id="53620"/>
    <lineage>
        <taxon>Eukaryota</taxon>
        <taxon>Metazoa</taxon>
        <taxon>Spiralia</taxon>
        <taxon>Lophotrochozoa</taxon>
        <taxon>Annelida</taxon>
        <taxon>Polychaeta</taxon>
        <taxon>Sedentaria</taxon>
        <taxon>Canalipalpata</taxon>
        <taxon>Terebellida</taxon>
        <taxon>Terebelliformia</taxon>
        <taxon>Alvinellidae</taxon>
        <taxon>Paralvinella</taxon>
    </lineage>
</organism>
<dbReference type="FunFam" id="3.30.70.330:FF:000182">
    <property type="entry name" value="RNA-binding motif protein 28"/>
    <property type="match status" value="1"/>
</dbReference>
<comment type="caution">
    <text evidence="8">The sequence shown here is derived from an EMBL/GenBank/DDBJ whole genome shotgun (WGS) entry which is preliminary data.</text>
</comment>
<dbReference type="PANTHER" id="PTHR48039">
    <property type="entry name" value="RNA-BINDING MOTIF PROTEIN 14B"/>
    <property type="match status" value="1"/>
</dbReference>
<evidence type="ECO:0000313" key="9">
    <source>
        <dbReference type="Proteomes" id="UP001208570"/>
    </source>
</evidence>
<evidence type="ECO:0000256" key="4">
    <source>
        <dbReference type="ARBA" id="ARBA00023242"/>
    </source>
</evidence>
<reference evidence="8" key="1">
    <citation type="journal article" date="2023" name="Mol. Biol. Evol.">
        <title>Third-Generation Sequencing Reveals the Adaptive Role of the Epigenome in Three Deep-Sea Polychaetes.</title>
        <authorList>
            <person name="Perez M."/>
            <person name="Aroh O."/>
            <person name="Sun Y."/>
            <person name="Lan Y."/>
            <person name="Juniper S.K."/>
            <person name="Young C.R."/>
            <person name="Angers B."/>
            <person name="Qian P.Y."/>
        </authorList>
    </citation>
    <scope>NUCLEOTIDE SEQUENCE</scope>
    <source>
        <strain evidence="8">P08H-3</strain>
    </source>
</reference>
<feature type="region of interest" description="Disordered" evidence="6">
    <location>
        <begin position="141"/>
        <end position="184"/>
    </location>
</feature>
<dbReference type="InterPro" id="IPR000504">
    <property type="entry name" value="RRM_dom"/>
</dbReference>
<proteinExistence type="predicted"/>
<dbReference type="InterPro" id="IPR051945">
    <property type="entry name" value="RRM_MRD1_RNA_proc_ribogen"/>
</dbReference>
<dbReference type="AlphaFoldDB" id="A0AAD9MZ77"/>
<keyword evidence="2" id="KW-0677">Repeat</keyword>
<keyword evidence="4" id="KW-0539">Nucleus</keyword>
<feature type="region of interest" description="Disordered" evidence="6">
    <location>
        <begin position="372"/>
        <end position="462"/>
    </location>
</feature>
<protein>
    <recommendedName>
        <fullName evidence="7">RRM domain-containing protein</fullName>
    </recommendedName>
</protein>
<dbReference type="Proteomes" id="UP001208570">
    <property type="component" value="Unassembled WGS sequence"/>
</dbReference>
<gene>
    <name evidence="8" type="ORF">LSH36_445g02019</name>
</gene>
<feature type="compositionally biased region" description="Basic residues" evidence="6">
    <location>
        <begin position="732"/>
        <end position="742"/>
    </location>
</feature>
<evidence type="ECO:0000256" key="1">
    <source>
        <dbReference type="ARBA" id="ARBA00004123"/>
    </source>
</evidence>
<feature type="region of interest" description="Disordered" evidence="6">
    <location>
        <begin position="730"/>
        <end position="786"/>
    </location>
</feature>
<feature type="domain" description="RRM" evidence="7">
    <location>
        <begin position="606"/>
        <end position="698"/>
    </location>
</feature>
<dbReference type="CDD" id="cd12416">
    <property type="entry name" value="RRM4_RBM28_like"/>
    <property type="match status" value="1"/>
</dbReference>
<dbReference type="InterPro" id="IPR035979">
    <property type="entry name" value="RBD_domain_sf"/>
</dbReference>
<sequence length="873" mass="98378">MDEKTRNTLFIRNLPYNITNEKLEGLFSDIGPIKSCFVVKDKVIFGELSASRRLKFGKTFLKIDLGRVCKWQNLHWGTKSLPVGQETKSSLGNRQPETGKCRGFGFVKYSLREDAEKAKSEITSIDGRKLLIHFATKKPKTKNKRKRVPLDEDDSESEDKPAEKVEDESVDKGNGTSEDAGVKCPGTLAKEKHKAACMVIIKNFGPKSFNEHVKSVLTSQKNMRKVVYPVQGRENNVAAIIMKSKRDALKAAKQIDKMKISGHQISAELLSVERAVSKEARQSKKSRLIVRNLAFACNEDKLKKAFAAFGEITDVVIPKKSGGKMLGFGFVQFTTVDGAKKAIAEMNAKTLLGRPIAVDWTVPKNKYEEFNQVASDTDDDDDDDKTSTPINKGQAKKVNRKKASPTVDKSEESTKESDTDLESASECGSDYESEEEQCSETENVTQSEDGSSSGNDSEIMNDDRKEEEDLQALFEEFGQLNYCRIVTDPQTDHSRGTAFVQFKNKPDVEKALEAADPEKGPGVIIDGRKLNILRALPRDRVVRLKENLKKKEEKDNRNLYLAREGMIRPGTKAAEGLTPADLNKRMKIDALKRQKLKNPNIFISPTRLCIRNIPLLVGDKDLTKAMLNAVDDKSAKITECRIMRDLTRVNTSGIARSRGYAFVEFGDHKHALKALHATNNNADILGGNRRLIVEFSLENRAALVAKQKRQDRSKIKMEILSKSKNTFVDVKTRKRNRDKRKQNSTMDLSNVDEEGEDDTGPAKKRIKGLPSHWGPKVRHRKRNQDVKVAKKQKDKKARTYECDRQLNHKRDSLGDAVQRSGIKCTLTSRVSDLGFINVPRLSDRWQDWILMSVNRVHAEEFPTDYFSVDKRAI</sequence>
<dbReference type="Pfam" id="PF00076">
    <property type="entry name" value="RRM_1"/>
    <property type="match status" value="5"/>
</dbReference>
<feature type="compositionally biased region" description="Acidic residues" evidence="6">
    <location>
        <begin position="419"/>
        <end position="439"/>
    </location>
</feature>
<dbReference type="Gene3D" id="3.30.70.330">
    <property type="match status" value="4"/>
</dbReference>
<comment type="subcellular location">
    <subcellularLocation>
        <location evidence="1">Nucleus</location>
    </subcellularLocation>
</comment>